<dbReference type="GO" id="GO:0005975">
    <property type="term" value="P:carbohydrate metabolic process"/>
    <property type="evidence" value="ECO:0007669"/>
    <property type="project" value="InterPro"/>
</dbReference>
<feature type="region of interest" description="Disordered" evidence="2">
    <location>
        <begin position="1"/>
        <end position="43"/>
    </location>
</feature>
<name>A0A091E1W4_FUKDA</name>
<evidence type="ECO:0000313" key="4">
    <source>
        <dbReference type="EMBL" id="KFO37317.1"/>
    </source>
</evidence>
<sequence length="110" mass="12273">MGMLKSGPPIPGDPLSPQLRAGPRGRQRSQQLQQEGLPPGLVPRINQTLLTPSHLKNRKVGLQVKGSNFTLEGCPFLILSGTIHYFRVPREYWRDRLLKLKACGFNTVTT</sequence>
<dbReference type="Gene3D" id="3.20.20.80">
    <property type="entry name" value="Glycosidases"/>
    <property type="match status" value="1"/>
</dbReference>
<dbReference type="eggNOG" id="KOG0496">
    <property type="taxonomic scope" value="Eukaryota"/>
</dbReference>
<dbReference type="SUPFAM" id="SSF51445">
    <property type="entry name" value="(Trans)glycosidases"/>
    <property type="match status" value="1"/>
</dbReference>
<dbReference type="GO" id="GO:0004553">
    <property type="term" value="F:hydrolase activity, hydrolyzing O-glycosyl compounds"/>
    <property type="evidence" value="ECO:0007669"/>
    <property type="project" value="InterPro"/>
</dbReference>
<keyword evidence="5" id="KW-1185">Reference proteome</keyword>
<dbReference type="PRINTS" id="PR00742">
    <property type="entry name" value="GLHYDRLASE35"/>
</dbReference>
<proteinExistence type="inferred from homology"/>
<evidence type="ECO:0000256" key="1">
    <source>
        <dbReference type="ARBA" id="ARBA00009809"/>
    </source>
</evidence>
<protein>
    <submittedName>
        <fullName evidence="4">Beta-galactosidase-1-like protein 3</fullName>
    </submittedName>
</protein>
<accession>A0A091E1W4</accession>
<reference evidence="4 5" key="1">
    <citation type="submission" date="2013-11" db="EMBL/GenBank/DDBJ databases">
        <title>The Damaraland mole rat (Fukomys damarensis) genome and evolution of African mole rats.</title>
        <authorList>
            <person name="Gladyshev V.N."/>
            <person name="Fang X."/>
        </authorList>
    </citation>
    <scope>NUCLEOTIDE SEQUENCE [LARGE SCALE GENOMIC DNA]</scope>
    <source>
        <tissue evidence="4">Liver</tissue>
    </source>
</reference>
<evidence type="ECO:0000313" key="5">
    <source>
        <dbReference type="Proteomes" id="UP000028990"/>
    </source>
</evidence>
<gene>
    <name evidence="4" type="ORF">H920_01299</name>
</gene>
<dbReference type="PANTHER" id="PTHR23421">
    <property type="entry name" value="BETA-GALACTOSIDASE RELATED"/>
    <property type="match status" value="1"/>
</dbReference>
<comment type="similarity">
    <text evidence="1">Belongs to the glycosyl hydrolase 35 family.</text>
</comment>
<dbReference type="Pfam" id="PF01301">
    <property type="entry name" value="Glyco_hydro_35"/>
    <property type="match status" value="1"/>
</dbReference>
<dbReference type="AlphaFoldDB" id="A0A091E1W4"/>
<dbReference type="EMBL" id="KN120969">
    <property type="protein sequence ID" value="KFO37317.1"/>
    <property type="molecule type" value="Genomic_DNA"/>
</dbReference>
<dbReference type="Proteomes" id="UP000028990">
    <property type="component" value="Unassembled WGS sequence"/>
</dbReference>
<evidence type="ECO:0000259" key="3">
    <source>
        <dbReference type="Pfam" id="PF01301"/>
    </source>
</evidence>
<dbReference type="InterPro" id="IPR001944">
    <property type="entry name" value="Glycoside_Hdrlase_35"/>
</dbReference>
<feature type="domain" description="Glycoside hydrolase 35 catalytic" evidence="3">
    <location>
        <begin position="69"/>
        <end position="110"/>
    </location>
</feature>
<organism evidence="4 5">
    <name type="scientific">Fukomys damarensis</name>
    <name type="common">Damaraland mole rat</name>
    <name type="synonym">Cryptomys damarensis</name>
    <dbReference type="NCBI Taxonomy" id="885580"/>
    <lineage>
        <taxon>Eukaryota</taxon>
        <taxon>Metazoa</taxon>
        <taxon>Chordata</taxon>
        <taxon>Craniata</taxon>
        <taxon>Vertebrata</taxon>
        <taxon>Euteleostomi</taxon>
        <taxon>Mammalia</taxon>
        <taxon>Eutheria</taxon>
        <taxon>Euarchontoglires</taxon>
        <taxon>Glires</taxon>
        <taxon>Rodentia</taxon>
        <taxon>Hystricomorpha</taxon>
        <taxon>Bathyergidae</taxon>
        <taxon>Fukomys</taxon>
    </lineage>
</organism>
<dbReference type="InterPro" id="IPR031330">
    <property type="entry name" value="Gly_Hdrlase_35_cat"/>
</dbReference>
<evidence type="ECO:0000256" key="2">
    <source>
        <dbReference type="SAM" id="MobiDB-lite"/>
    </source>
</evidence>
<dbReference type="InterPro" id="IPR017853">
    <property type="entry name" value="GH"/>
</dbReference>
<feature type="compositionally biased region" description="Low complexity" evidence="2">
    <location>
        <begin position="30"/>
        <end position="39"/>
    </location>
</feature>